<dbReference type="Proteomes" id="UP000572007">
    <property type="component" value="Unassembled WGS sequence"/>
</dbReference>
<reference evidence="2 3" key="1">
    <citation type="submission" date="2020-04" db="EMBL/GenBank/DDBJ databases">
        <title>MicrobeNet Type strains.</title>
        <authorList>
            <person name="Nicholson A.C."/>
        </authorList>
    </citation>
    <scope>NUCLEOTIDE SEQUENCE [LARGE SCALE GENOMIC DNA]</scope>
    <source>
        <strain evidence="2 3">DSM 44960</strain>
    </source>
</reference>
<dbReference type="EMBL" id="JAAXOM010000003">
    <property type="protein sequence ID" value="NKX88019.1"/>
    <property type="molecule type" value="Genomic_DNA"/>
</dbReference>
<accession>A0A846W450</accession>
<evidence type="ECO:0000313" key="2">
    <source>
        <dbReference type="EMBL" id="NKX88019.1"/>
    </source>
</evidence>
<dbReference type="AlphaFoldDB" id="A0A846W450"/>
<evidence type="ECO:0000256" key="1">
    <source>
        <dbReference type="SAM" id="MobiDB-lite"/>
    </source>
</evidence>
<proteinExistence type="predicted"/>
<keyword evidence="3" id="KW-1185">Reference proteome</keyword>
<sequence length="905" mass="99038">MTAPLEIHTREDLHRALQLLYTGAGVSYHKLAAAAAVTAAPNTIHDWVHGKTFPQWENLAPVLGAWGVSEPGAMRAWKDAHTRASDDSRNRPGVWLAQVRDPFALEVHEPITVAGDGDGAVVLPLYVGRAHDDRLRAVVERALGGQSGIAVLLGDSSTGKTRALWEALGRLRGRGGWRLWHPSSHLEELSEQLERVGPRTVVWLNETQRYFLPRSEQERGRLSEQLRTVLADPRRAPVLIVGSLWHEHYSSLCNDPGSATRKLFGQAVIKVSASFTGADLTAMRTAAQKDPRLKLACKRAEDGRITQYLAGGPELIHFYDNEASATGRAVIQAAMDAVRMGHPNRLPFSLLRDAAAGYLSDAIWDCLEQDWFEAALAETSRSCKGARGPITPIRPRPAGARGQRERPGRGGSAEGEPVFQLADYLDQHGRRTRAHLIPPIGFWEAAVHVHHNHQHTLAQAAWDRGIYRDAIQLWKNATRHGHPRAAHALVRFIHTLFPDDPHPASWAAAHTTLAPAGVAELLSEFRKTGAHEQAQALLARDPAAHVTLDNASNLAQVLRELRKSGAREQMQVVLARNPATYVPLDDPLGLASLLGELRETGAHEQVQVLAVRAAAHAALHDPGRVALLLREFRDAGACEQVQVLLARNPAASATLHSPTTVTWLLHELRMVGAHGQVRALLARDPSTNITLDDPYEVARRLHQLQEAGAQKQIQELLARDPGSQTALTDASGISWLLDQLSEIGAHDQVRVLLARDPATHVAIDDPGAVASLLNQLQEIGAHDQVQVLLARDPAGHTALADAGGLAWLSGELNGIGAHDQVRVLLARDPATHTVLNDQPWVTELLGKFHETEAHEQVEKLSIRLPAAGMFSEFLKISPDREAFRFGLEPHDHTPAQPWAWHDLLE</sequence>
<name>A0A846W450_9NOCA</name>
<feature type="region of interest" description="Disordered" evidence="1">
    <location>
        <begin position="384"/>
        <end position="415"/>
    </location>
</feature>
<protein>
    <submittedName>
        <fullName evidence="2">Uncharacterized protein</fullName>
    </submittedName>
</protein>
<evidence type="ECO:0000313" key="3">
    <source>
        <dbReference type="Proteomes" id="UP000572007"/>
    </source>
</evidence>
<comment type="caution">
    <text evidence="2">The sequence shown here is derived from an EMBL/GenBank/DDBJ whole genome shotgun (WGS) entry which is preliminary data.</text>
</comment>
<organism evidence="2 3">
    <name type="scientific">Nocardia coubleae</name>
    <dbReference type="NCBI Taxonomy" id="356147"/>
    <lineage>
        <taxon>Bacteria</taxon>
        <taxon>Bacillati</taxon>
        <taxon>Actinomycetota</taxon>
        <taxon>Actinomycetes</taxon>
        <taxon>Mycobacteriales</taxon>
        <taxon>Nocardiaceae</taxon>
        <taxon>Nocardia</taxon>
    </lineage>
</organism>
<gene>
    <name evidence="2" type="ORF">HGA10_11915</name>
</gene>
<dbReference type="RefSeq" id="WP_157104781.1">
    <property type="nucleotide sequence ID" value="NZ_JAAXOM010000003.1"/>
</dbReference>